<dbReference type="EMBL" id="KN832880">
    <property type="protein sequence ID" value="KIM98410.1"/>
    <property type="molecule type" value="Genomic_DNA"/>
</dbReference>
<keyword evidence="3" id="KW-1185">Reference proteome</keyword>
<feature type="domain" description="FAS1" evidence="1">
    <location>
        <begin position="25"/>
        <end position="152"/>
    </location>
</feature>
<dbReference type="InterPro" id="IPR036378">
    <property type="entry name" value="FAS1_dom_sf"/>
</dbReference>
<dbReference type="HOGENOM" id="CLU_103814_1_0_1"/>
<protein>
    <recommendedName>
        <fullName evidence="1">FAS1 domain-containing protein</fullName>
    </recommendedName>
</protein>
<evidence type="ECO:0000259" key="1">
    <source>
        <dbReference type="PROSITE" id="PS50213"/>
    </source>
</evidence>
<organism evidence="2 3">
    <name type="scientific">Oidiodendron maius (strain Zn)</name>
    <dbReference type="NCBI Taxonomy" id="913774"/>
    <lineage>
        <taxon>Eukaryota</taxon>
        <taxon>Fungi</taxon>
        <taxon>Dikarya</taxon>
        <taxon>Ascomycota</taxon>
        <taxon>Pezizomycotina</taxon>
        <taxon>Leotiomycetes</taxon>
        <taxon>Leotiomycetes incertae sedis</taxon>
        <taxon>Myxotrichaceae</taxon>
        <taxon>Oidiodendron</taxon>
    </lineage>
</organism>
<gene>
    <name evidence="2" type="ORF">OIDMADRAFT_65173</name>
</gene>
<dbReference type="InterPro" id="IPR000782">
    <property type="entry name" value="FAS1_domain"/>
</dbReference>
<reference evidence="3" key="2">
    <citation type="submission" date="2015-01" db="EMBL/GenBank/DDBJ databases">
        <title>Evolutionary Origins and Diversification of the Mycorrhizal Mutualists.</title>
        <authorList>
            <consortium name="DOE Joint Genome Institute"/>
            <consortium name="Mycorrhizal Genomics Consortium"/>
            <person name="Kohler A."/>
            <person name="Kuo A."/>
            <person name="Nagy L.G."/>
            <person name="Floudas D."/>
            <person name="Copeland A."/>
            <person name="Barry K.W."/>
            <person name="Cichocki N."/>
            <person name="Veneault-Fourrey C."/>
            <person name="LaButti K."/>
            <person name="Lindquist E.A."/>
            <person name="Lipzen A."/>
            <person name="Lundell T."/>
            <person name="Morin E."/>
            <person name="Murat C."/>
            <person name="Riley R."/>
            <person name="Ohm R."/>
            <person name="Sun H."/>
            <person name="Tunlid A."/>
            <person name="Henrissat B."/>
            <person name="Grigoriev I.V."/>
            <person name="Hibbett D.S."/>
            <person name="Martin F."/>
        </authorList>
    </citation>
    <scope>NUCLEOTIDE SEQUENCE [LARGE SCALE GENOMIC DNA]</scope>
    <source>
        <strain evidence="3">Zn</strain>
    </source>
</reference>
<feature type="non-terminal residue" evidence="2">
    <location>
        <position position="1"/>
    </location>
</feature>
<evidence type="ECO:0000313" key="3">
    <source>
        <dbReference type="Proteomes" id="UP000054321"/>
    </source>
</evidence>
<dbReference type="STRING" id="913774.A0A0C3GQT9"/>
<dbReference type="Gene3D" id="2.30.180.10">
    <property type="entry name" value="FAS1 domain"/>
    <property type="match status" value="1"/>
</dbReference>
<sequence length="152" mass="16949">VHATSDPLNYRSIASYYAPPIPENVTTLLGLIQSRPDLSSLAAALQQSGGFEQAFDTNPTWTFTFFAPNNDAFENTGRYFDTFQNTPKGKWWTGNTITHHYVPNSILKTSNFNETYQRFQTATFLFVGSQVVDGKLTLNQVATVVESDLPVT</sequence>
<accession>A0A0C3GQT9</accession>
<dbReference type="PROSITE" id="PS50213">
    <property type="entry name" value="FAS1"/>
    <property type="match status" value="1"/>
</dbReference>
<evidence type="ECO:0000313" key="2">
    <source>
        <dbReference type="EMBL" id="KIM98410.1"/>
    </source>
</evidence>
<name>A0A0C3GQT9_OIDMZ</name>
<proteinExistence type="predicted"/>
<dbReference type="SUPFAM" id="SSF82153">
    <property type="entry name" value="FAS1 domain"/>
    <property type="match status" value="1"/>
</dbReference>
<feature type="non-terminal residue" evidence="2">
    <location>
        <position position="152"/>
    </location>
</feature>
<dbReference type="AlphaFoldDB" id="A0A0C3GQT9"/>
<dbReference type="Proteomes" id="UP000054321">
    <property type="component" value="Unassembled WGS sequence"/>
</dbReference>
<dbReference type="OrthoDB" id="286301at2759"/>
<reference evidence="2 3" key="1">
    <citation type="submission" date="2014-04" db="EMBL/GenBank/DDBJ databases">
        <authorList>
            <consortium name="DOE Joint Genome Institute"/>
            <person name="Kuo A."/>
            <person name="Martino E."/>
            <person name="Perotto S."/>
            <person name="Kohler A."/>
            <person name="Nagy L.G."/>
            <person name="Floudas D."/>
            <person name="Copeland A."/>
            <person name="Barry K.W."/>
            <person name="Cichocki N."/>
            <person name="Veneault-Fourrey C."/>
            <person name="LaButti K."/>
            <person name="Lindquist E.A."/>
            <person name="Lipzen A."/>
            <person name="Lundell T."/>
            <person name="Morin E."/>
            <person name="Murat C."/>
            <person name="Sun H."/>
            <person name="Tunlid A."/>
            <person name="Henrissat B."/>
            <person name="Grigoriev I.V."/>
            <person name="Hibbett D.S."/>
            <person name="Martin F."/>
            <person name="Nordberg H.P."/>
            <person name="Cantor M.N."/>
            <person name="Hua S.X."/>
        </authorList>
    </citation>
    <scope>NUCLEOTIDE SEQUENCE [LARGE SCALE GENOMIC DNA]</scope>
    <source>
        <strain evidence="2 3">Zn</strain>
    </source>
</reference>
<dbReference type="Pfam" id="PF02469">
    <property type="entry name" value="Fasciclin"/>
    <property type="match status" value="1"/>
</dbReference>
<dbReference type="InParanoid" id="A0A0C3GQT9"/>